<organism evidence="2">
    <name type="scientific">Phaffia rhodozyma</name>
    <name type="common">Yeast</name>
    <name type="synonym">Xanthophyllomyces dendrorhous</name>
    <dbReference type="NCBI Taxonomy" id="264483"/>
    <lineage>
        <taxon>Eukaryota</taxon>
        <taxon>Fungi</taxon>
        <taxon>Dikarya</taxon>
        <taxon>Basidiomycota</taxon>
        <taxon>Agaricomycotina</taxon>
        <taxon>Tremellomycetes</taxon>
        <taxon>Cystofilobasidiales</taxon>
        <taxon>Mrakiaceae</taxon>
        <taxon>Phaffia</taxon>
    </lineage>
</organism>
<keyword evidence="2" id="KW-0378">Hydrolase</keyword>
<dbReference type="GO" id="GO:0051118">
    <property type="term" value="F:glucan endo-1,3-alpha-glucosidase activity"/>
    <property type="evidence" value="ECO:0007669"/>
    <property type="project" value="InterPro"/>
</dbReference>
<dbReference type="Gene3D" id="3.20.20.80">
    <property type="entry name" value="Glycosidases"/>
    <property type="match status" value="1"/>
</dbReference>
<evidence type="ECO:0000313" key="2">
    <source>
        <dbReference type="EMBL" id="CED82064.1"/>
    </source>
</evidence>
<dbReference type="AlphaFoldDB" id="A0A0F7SN19"/>
<dbReference type="InterPro" id="IPR005197">
    <property type="entry name" value="Glyco_hydro_71"/>
</dbReference>
<protein>
    <submittedName>
        <fullName evidence="2">Glycoside hydrolase, family 71</fullName>
    </submittedName>
</protein>
<dbReference type="Pfam" id="PF03659">
    <property type="entry name" value="Glyco_hydro_71"/>
    <property type="match status" value="1"/>
</dbReference>
<dbReference type="CDD" id="cd11577">
    <property type="entry name" value="GH71"/>
    <property type="match status" value="1"/>
</dbReference>
<dbReference type="EMBL" id="LN483124">
    <property type="protein sequence ID" value="CED82064.1"/>
    <property type="molecule type" value="Genomic_DNA"/>
</dbReference>
<feature type="signal peptide" evidence="1">
    <location>
        <begin position="1"/>
        <end position="24"/>
    </location>
</feature>
<feature type="chain" id="PRO_5002522388" evidence="1">
    <location>
        <begin position="25"/>
        <end position="550"/>
    </location>
</feature>
<proteinExistence type="predicted"/>
<sequence>MTPNLSWIASSLLALLLLSSDVSAEHHKPLRRSRSHLPGRRVGGQGHVKSIVGRKNHWGVHASVGVNLNPSTTSSVVAASATSIASATSVAPTVQPSSTSSAVVSASAAATATTTSSSSATAGPTDRAVYVHHMLGNTYPYTEDMWYDDIKLAKESGFDGFAANMGTDSWQVTQLASAYAAAEKYGSSFKIFISFDMSVFPCASASDAQAILSLATTYASHPNQATYDGKPIVSTFAGSTCTFGDSDWTAGFTDQVKTPFKTSTGLDMFFLPSVFVDPATLTGNDVLDGHLNWNGAWPTGNENITFVDDEAYVSALDDKVYMASVSPVFFTHYGPNSWNKNWIYLSDGFLFAKRWEILVEKRDQVQLVEALTWNDYGESSYLGPIQGAQPNSQSWVDGLNHTTLLEVNQYFAEAYRSGSYPDIEQDVIHLSARPHSNSAVASADDCGRPTGGQNGPADGYQWTEDKFFALVFASGAGSVTLTSGSLSSTHDVQAGINYLDASLQSGSGMSATMTRDGTVTASVSPASYTFQGSQVKTYNWNYYFFSSSSS</sequence>
<evidence type="ECO:0000256" key="1">
    <source>
        <dbReference type="SAM" id="SignalP"/>
    </source>
</evidence>
<name>A0A0F7SN19_PHARH</name>
<reference evidence="2" key="1">
    <citation type="submission" date="2014-08" db="EMBL/GenBank/DDBJ databases">
        <authorList>
            <person name="Sharma Rahul"/>
            <person name="Thines Marco"/>
        </authorList>
    </citation>
    <scope>NUCLEOTIDE SEQUENCE</scope>
</reference>
<accession>A0A0F7SN19</accession>
<keyword evidence="1" id="KW-0732">Signal</keyword>